<sequence length="109" mass="12377">MIIGLVAGNVQDVYGDRLPRWRIILGTAVLFGGVHYPSGWLMLGTFVLALFYGWIYLRERNVYVLGIFHGWLGGLFYYTVLDRDPFLETFGKLVVSQGISSQAYIALWP</sequence>
<dbReference type="Proteomes" id="UP000198510">
    <property type="component" value="Unassembled WGS sequence"/>
</dbReference>
<reference evidence="3 4" key="1">
    <citation type="submission" date="2016-10" db="EMBL/GenBank/DDBJ databases">
        <authorList>
            <person name="de Groot N.N."/>
        </authorList>
    </citation>
    <scope>NUCLEOTIDE SEQUENCE [LARGE SCALE GENOMIC DNA]</scope>
    <source>
        <strain evidence="3 4">DSM 25186</strain>
    </source>
</reference>
<accession>A0A1G9S8M4</accession>
<gene>
    <name evidence="3" type="ORF">SAMN05421823_11266</name>
</gene>
<dbReference type="GO" id="GO:0080120">
    <property type="term" value="P:CAAX-box protein maturation"/>
    <property type="evidence" value="ECO:0007669"/>
    <property type="project" value="UniProtKB-ARBA"/>
</dbReference>
<proteinExistence type="predicted"/>
<dbReference type="GO" id="GO:0004175">
    <property type="term" value="F:endopeptidase activity"/>
    <property type="evidence" value="ECO:0007669"/>
    <property type="project" value="UniProtKB-ARBA"/>
</dbReference>
<dbReference type="STRING" id="1075417.SAMN05421823_11266"/>
<dbReference type="Pfam" id="PF02517">
    <property type="entry name" value="Rce1-like"/>
    <property type="match status" value="1"/>
</dbReference>
<protein>
    <submittedName>
        <fullName evidence="3">CAAX protease self-immunity</fullName>
    </submittedName>
</protein>
<keyword evidence="1" id="KW-0472">Membrane</keyword>
<evidence type="ECO:0000313" key="4">
    <source>
        <dbReference type="Proteomes" id="UP000198510"/>
    </source>
</evidence>
<evidence type="ECO:0000313" key="3">
    <source>
        <dbReference type="EMBL" id="SDM31690.1"/>
    </source>
</evidence>
<evidence type="ECO:0000259" key="2">
    <source>
        <dbReference type="Pfam" id="PF02517"/>
    </source>
</evidence>
<feature type="transmembrane region" description="Helical" evidence="1">
    <location>
        <begin position="39"/>
        <end position="57"/>
    </location>
</feature>
<keyword evidence="3" id="KW-0378">Hydrolase</keyword>
<dbReference type="EMBL" id="FNFO01000012">
    <property type="protein sequence ID" value="SDM31690.1"/>
    <property type="molecule type" value="Genomic_DNA"/>
</dbReference>
<dbReference type="InterPro" id="IPR003675">
    <property type="entry name" value="Rce1/LyrA-like_dom"/>
</dbReference>
<feature type="domain" description="CAAX prenyl protease 2/Lysostaphin resistance protein A-like" evidence="2">
    <location>
        <begin position="15"/>
        <end position="70"/>
    </location>
</feature>
<keyword evidence="3" id="KW-0645">Protease</keyword>
<organism evidence="3 4">
    <name type="scientific">Catalinimonas alkaloidigena</name>
    <dbReference type="NCBI Taxonomy" id="1075417"/>
    <lineage>
        <taxon>Bacteria</taxon>
        <taxon>Pseudomonadati</taxon>
        <taxon>Bacteroidota</taxon>
        <taxon>Cytophagia</taxon>
        <taxon>Cytophagales</taxon>
        <taxon>Catalimonadaceae</taxon>
        <taxon>Catalinimonas</taxon>
    </lineage>
</organism>
<keyword evidence="1" id="KW-1133">Transmembrane helix</keyword>
<name>A0A1G9S8M4_9BACT</name>
<dbReference type="GO" id="GO:0006508">
    <property type="term" value="P:proteolysis"/>
    <property type="evidence" value="ECO:0007669"/>
    <property type="project" value="UniProtKB-KW"/>
</dbReference>
<dbReference type="AlphaFoldDB" id="A0A1G9S8M4"/>
<dbReference type="RefSeq" id="WP_176956193.1">
    <property type="nucleotide sequence ID" value="NZ_FNFO01000012.1"/>
</dbReference>
<keyword evidence="1" id="KW-0812">Transmembrane</keyword>
<keyword evidence="4" id="KW-1185">Reference proteome</keyword>
<feature type="transmembrane region" description="Helical" evidence="1">
    <location>
        <begin position="62"/>
        <end position="80"/>
    </location>
</feature>
<evidence type="ECO:0000256" key="1">
    <source>
        <dbReference type="SAM" id="Phobius"/>
    </source>
</evidence>